<dbReference type="InterPro" id="IPR037124">
    <property type="entry name" value="Chaperonin_GroES_sf"/>
</dbReference>
<dbReference type="PANTHER" id="PTHR10772">
    <property type="entry name" value="10 KDA HEAT SHOCK PROTEIN"/>
    <property type="match status" value="1"/>
</dbReference>
<dbReference type="InterPro" id="IPR020818">
    <property type="entry name" value="Chaperonin_GroES"/>
</dbReference>
<evidence type="ECO:0000256" key="4">
    <source>
        <dbReference type="RuleBase" id="RU000535"/>
    </source>
</evidence>
<evidence type="ECO:0000313" key="5">
    <source>
        <dbReference type="EMBL" id="QYF48548.1"/>
    </source>
</evidence>
<comment type="similarity">
    <text evidence="1 3 4">Belongs to the GroES chaperonin family.</text>
</comment>
<evidence type="ECO:0000313" key="6">
    <source>
        <dbReference type="Proteomes" id="UP000826014"/>
    </source>
</evidence>
<dbReference type="HAMAP" id="MF_00580">
    <property type="entry name" value="CH10"/>
    <property type="match status" value="1"/>
</dbReference>
<keyword evidence="6" id="KW-1185">Reference proteome</keyword>
<dbReference type="Pfam" id="PF00166">
    <property type="entry name" value="Cpn10"/>
    <property type="match status" value="1"/>
</dbReference>
<dbReference type="RefSeq" id="WP_215216656.1">
    <property type="nucleotide sequence ID" value="NZ_CP075587.1"/>
</dbReference>
<evidence type="ECO:0000256" key="2">
    <source>
        <dbReference type="ARBA" id="ARBA00023186"/>
    </source>
</evidence>
<dbReference type="CDD" id="cd00320">
    <property type="entry name" value="cpn10"/>
    <property type="match status" value="1"/>
</dbReference>
<dbReference type="SUPFAM" id="SSF50129">
    <property type="entry name" value="GroES-like"/>
    <property type="match status" value="1"/>
</dbReference>
<name>A0ABX8V6B2_9BACT</name>
<dbReference type="InterPro" id="IPR018369">
    <property type="entry name" value="Chaprnonin_Cpn10_CS"/>
</dbReference>
<dbReference type="SMART" id="SM00883">
    <property type="entry name" value="Cpn10"/>
    <property type="match status" value="1"/>
</dbReference>
<dbReference type="PRINTS" id="PR00297">
    <property type="entry name" value="CHAPERONIN10"/>
</dbReference>
<comment type="function">
    <text evidence="3 4">Together with the chaperonin GroEL, plays an essential role in assisting protein folding. The GroEL-GroES system forms a nano-cage that allows encapsulation of the non-native substrate proteins and provides a physical environment optimized to promote and accelerate protein folding. GroES binds to the apical surface of the GroEL ring, thereby capping the opening of the GroEL channel.</text>
</comment>
<comment type="subcellular location">
    <subcellularLocation>
        <location evidence="3">Cytoplasm</location>
    </subcellularLocation>
</comment>
<protein>
    <recommendedName>
        <fullName evidence="3">Co-chaperonin GroES</fullName>
    </recommendedName>
    <alternativeName>
        <fullName evidence="3">10 kDa chaperonin</fullName>
    </alternativeName>
    <alternativeName>
        <fullName evidence="3">Chaperonin-10</fullName>
        <shortName evidence="3">Cpn10</shortName>
    </alternativeName>
</protein>
<dbReference type="InterPro" id="IPR011032">
    <property type="entry name" value="GroES-like_sf"/>
</dbReference>
<keyword evidence="2 3" id="KW-0143">Chaperone</keyword>
<dbReference type="NCBIfam" id="NF001533">
    <property type="entry name" value="PRK00364.2-4"/>
    <property type="match status" value="1"/>
</dbReference>
<sequence>MTTATKKKFKPLGDRVLVQHTEEQEVLKGGIVLPDTAKKKGQFATVIAVGAGATTPEGKPIPILVKEGDKVLIDKYAGQELTIKDEEFVILRANEIIALIN</sequence>
<dbReference type="PROSITE" id="PS00681">
    <property type="entry name" value="CHAPERONINS_CPN10"/>
    <property type="match status" value="1"/>
</dbReference>
<dbReference type="Gene3D" id="2.30.33.40">
    <property type="entry name" value="GroES chaperonin"/>
    <property type="match status" value="1"/>
</dbReference>
<reference evidence="5 6" key="1">
    <citation type="journal article" date="2022" name="bioRxiv">
        <title>Ecology and evolution of chlamydial symbionts of arthropods.</title>
        <authorList>
            <person name="Halter T."/>
            <person name="Koestlbacher S."/>
            <person name="Collingro A."/>
            <person name="Sixt B.S."/>
            <person name="Toenshoff E.R."/>
            <person name="Hendrickx F."/>
            <person name="Kostanjsek R."/>
            <person name="Horn M."/>
        </authorList>
    </citation>
    <scope>NUCLEOTIDE SEQUENCE [LARGE SCALE GENOMIC DNA]</scope>
    <source>
        <strain evidence="5">W744xW776</strain>
    </source>
</reference>
<evidence type="ECO:0000256" key="1">
    <source>
        <dbReference type="ARBA" id="ARBA00006975"/>
    </source>
</evidence>
<evidence type="ECO:0000256" key="3">
    <source>
        <dbReference type="HAMAP-Rule" id="MF_00580"/>
    </source>
</evidence>
<organism evidence="5 6">
    <name type="scientific">Candidatus Rhabdochlamydia oedothoracis</name>
    <dbReference type="NCBI Taxonomy" id="2720720"/>
    <lineage>
        <taxon>Bacteria</taxon>
        <taxon>Pseudomonadati</taxon>
        <taxon>Chlamydiota</taxon>
        <taxon>Chlamydiia</taxon>
        <taxon>Parachlamydiales</taxon>
        <taxon>Candidatus Rhabdochlamydiaceae</taxon>
        <taxon>Candidatus Rhabdochlamydia</taxon>
    </lineage>
</organism>
<keyword evidence="3" id="KW-0963">Cytoplasm</keyword>
<comment type="subunit">
    <text evidence="3">Heptamer of 7 subunits arranged in a ring. Interacts with the chaperonin GroEL.</text>
</comment>
<dbReference type="NCBIfam" id="NF001531">
    <property type="entry name" value="PRK00364.2-2"/>
    <property type="match status" value="1"/>
</dbReference>
<gene>
    <name evidence="3" type="primary">groES</name>
    <name evidence="3" type="synonym">groS</name>
    <name evidence="5" type="ORF">RHABOEDO_000730</name>
</gene>
<accession>A0ABX8V6B2</accession>
<proteinExistence type="inferred from homology"/>
<dbReference type="EMBL" id="CP075587">
    <property type="protein sequence ID" value="QYF48548.1"/>
    <property type="molecule type" value="Genomic_DNA"/>
</dbReference>
<dbReference type="PANTHER" id="PTHR10772:SF63">
    <property type="entry name" value="20 KDA CHAPERONIN, CHLOROPLASTIC"/>
    <property type="match status" value="1"/>
</dbReference>
<dbReference type="Proteomes" id="UP000826014">
    <property type="component" value="Chromosome"/>
</dbReference>